<comment type="caution">
    <text evidence="1">The sequence shown here is derived from an EMBL/GenBank/DDBJ whole genome shotgun (WGS) entry which is preliminary data.</text>
</comment>
<protein>
    <recommendedName>
        <fullName evidence="3">NERD domain-containing protein</fullName>
    </recommendedName>
</protein>
<sequence length="489" mass="58096">MKIDLEQKSKELKNIVAQFDTSLFLGDLSSMKQFISFDNPIDSLKGLTSPLRQLYYVAGLNATSNPNSGNNLRNKFSEEDWLQIKSLLIEIEEGYVQYFLPEESTEINEDWVKRRRVAMPSFLNFFNQAALNYEEQVIERIKLYFTPLEKEIINHFGLSIEDFISIYNYIDSVPNKYLEEKIHKKDDQPTWEEFAQSMIDQNVMPDKWQEHMPDHFTNFFNFMYDHGSMMRFTFEEVEEKFGTEKAKAFLDTFTISRKENDFLFYTDKNPLLSKPLYKVIENEYQCMEFKQVAHAIYDTLFEFCFINNKLKEKLLAIRGKKFEDKIIEVFQNFFNNKAIVHKGFYTQDGHEQDLLFLVDGAAFIVEAKSSKRKEPKRNPDRAYPFIIANFNETIQKGYDQAYRVKEKFLNKEILKIYKDQKLQNHIIDLKTKNYHSYFSIIVTQEVFGYIQIDLSELLEIWEDDTFPWSVGVDDLEVLFLFLKKSRKST</sequence>
<evidence type="ECO:0000313" key="2">
    <source>
        <dbReference type="Proteomes" id="UP000321532"/>
    </source>
</evidence>
<accession>A0A512B3Z0</accession>
<keyword evidence="2" id="KW-1185">Reference proteome</keyword>
<name>A0A512B3Z0_9BACT</name>
<proteinExistence type="predicted"/>
<evidence type="ECO:0000313" key="1">
    <source>
        <dbReference type="EMBL" id="GEO06683.1"/>
    </source>
</evidence>
<gene>
    <name evidence="1" type="ORF">AAE02nite_43470</name>
</gene>
<organism evidence="1 2">
    <name type="scientific">Adhaeribacter aerolatus</name>
    <dbReference type="NCBI Taxonomy" id="670289"/>
    <lineage>
        <taxon>Bacteria</taxon>
        <taxon>Pseudomonadati</taxon>
        <taxon>Bacteroidota</taxon>
        <taxon>Cytophagia</taxon>
        <taxon>Cytophagales</taxon>
        <taxon>Hymenobacteraceae</taxon>
        <taxon>Adhaeribacter</taxon>
    </lineage>
</organism>
<dbReference type="RefSeq" id="WP_146903226.1">
    <property type="nucleotide sequence ID" value="NZ_BJYS01000042.1"/>
</dbReference>
<dbReference type="Proteomes" id="UP000321532">
    <property type="component" value="Unassembled WGS sequence"/>
</dbReference>
<dbReference type="OrthoDB" id="7060647at2"/>
<dbReference type="EMBL" id="BJYS01000042">
    <property type="protein sequence ID" value="GEO06683.1"/>
    <property type="molecule type" value="Genomic_DNA"/>
</dbReference>
<reference evidence="1 2" key="1">
    <citation type="submission" date="2019-07" db="EMBL/GenBank/DDBJ databases">
        <title>Whole genome shotgun sequence of Adhaeribacter aerolatus NBRC 106133.</title>
        <authorList>
            <person name="Hosoyama A."/>
            <person name="Uohara A."/>
            <person name="Ohji S."/>
            <person name="Ichikawa N."/>
        </authorList>
    </citation>
    <scope>NUCLEOTIDE SEQUENCE [LARGE SCALE GENOMIC DNA]</scope>
    <source>
        <strain evidence="1 2">NBRC 106133</strain>
    </source>
</reference>
<dbReference type="AlphaFoldDB" id="A0A512B3Z0"/>
<evidence type="ECO:0008006" key="3">
    <source>
        <dbReference type="Google" id="ProtNLM"/>
    </source>
</evidence>